<organism evidence="1 2">
    <name type="scientific">Coniosporium uncinatum</name>
    <dbReference type="NCBI Taxonomy" id="93489"/>
    <lineage>
        <taxon>Eukaryota</taxon>
        <taxon>Fungi</taxon>
        <taxon>Dikarya</taxon>
        <taxon>Ascomycota</taxon>
        <taxon>Pezizomycotina</taxon>
        <taxon>Dothideomycetes</taxon>
        <taxon>Dothideomycetes incertae sedis</taxon>
        <taxon>Coniosporium</taxon>
    </lineage>
</organism>
<feature type="non-terminal residue" evidence="1">
    <location>
        <position position="1"/>
    </location>
</feature>
<evidence type="ECO:0000313" key="2">
    <source>
        <dbReference type="Proteomes" id="UP001186974"/>
    </source>
</evidence>
<reference evidence="1" key="1">
    <citation type="submission" date="2024-09" db="EMBL/GenBank/DDBJ databases">
        <title>Black Yeasts Isolated from many extreme environments.</title>
        <authorList>
            <person name="Coleine C."/>
            <person name="Stajich J.E."/>
            <person name="Selbmann L."/>
        </authorList>
    </citation>
    <scope>NUCLEOTIDE SEQUENCE</scope>
    <source>
        <strain evidence="1">CCFEE 5737</strain>
    </source>
</reference>
<accession>A0ACC3CYX3</accession>
<dbReference type="Proteomes" id="UP001186974">
    <property type="component" value="Unassembled WGS sequence"/>
</dbReference>
<evidence type="ECO:0000313" key="1">
    <source>
        <dbReference type="EMBL" id="KAK3059302.1"/>
    </source>
</evidence>
<gene>
    <name evidence="1" type="ORF">LTS18_011172</name>
</gene>
<name>A0ACC3CYX3_9PEZI</name>
<comment type="caution">
    <text evidence="1">The sequence shown here is derived from an EMBL/GenBank/DDBJ whole genome shotgun (WGS) entry which is preliminary data.</text>
</comment>
<protein>
    <submittedName>
        <fullName evidence="1">Uncharacterized protein</fullName>
    </submittedName>
</protein>
<dbReference type="EMBL" id="JAWDJW010009531">
    <property type="protein sequence ID" value="KAK3059302.1"/>
    <property type="molecule type" value="Genomic_DNA"/>
</dbReference>
<proteinExistence type="predicted"/>
<sequence length="359" mass="40683">VTGVTDVGSCIDAFLYVIYTYSGYDQPFYVLSEVRTPRKIFPTYTILAVVLVWILKVLVNVAYFCAVPSTYYTEGEASLPIMATVFFANIFGKEGAERAMSGLIAVSIFGNLLVMTFTAARVKQEIAKEGVLPFSLFFATGHTSPLEWLKAHWRRNTRSKADSDSQGDHLEQVPIAALGLHWFTSVLLVSVTSMLESSTAYSFLVSLYSYVIIILPSFLSAAGLLYLKLSKQRNWHNLCNFSPWLDPLHAVLTFIIMGFFLFASFAKPGAVILHNILEYPWYLVPTIGLSSLLWGMVWWLGLKGSMRYRQKNLVVHRMPFIVQDEEDEGQWVQKAEIVDHEWIAWEPPGDVDLDDYRMK</sequence>
<keyword evidence="2" id="KW-1185">Reference proteome</keyword>